<dbReference type="InterPro" id="IPR033113">
    <property type="entry name" value="PLA2_histidine"/>
</dbReference>
<comment type="caution">
    <text evidence="4">The sequence shown here is derived from an EMBL/GenBank/DDBJ whole genome shotgun (WGS) entry which is preliminary data.</text>
</comment>
<organism evidence="4 5">
    <name type="scientific">Paragonimus westermani</name>
    <dbReference type="NCBI Taxonomy" id="34504"/>
    <lineage>
        <taxon>Eukaryota</taxon>
        <taxon>Metazoa</taxon>
        <taxon>Spiralia</taxon>
        <taxon>Lophotrochozoa</taxon>
        <taxon>Platyhelminthes</taxon>
        <taxon>Trematoda</taxon>
        <taxon>Digenea</taxon>
        <taxon>Plagiorchiida</taxon>
        <taxon>Troglotremata</taxon>
        <taxon>Troglotrematidae</taxon>
        <taxon>Paragonimus</taxon>
    </lineage>
</organism>
<dbReference type="AlphaFoldDB" id="A0A5J4NQ81"/>
<sequence>MLGKVISSTYREPELQWKQLLSDTHWLYVWTIPQTINGEHDLITNQNSHNKISWVQIDLIAVQSNDVDLRLIFDVQHELRMCVFDAPNIGRPVSFDQLSLPRQITSNKILLGEFQFTSAAEFREKCRAFLTSGSSVRSRRHRRGSPLIMPGTRWCGHGNEATRDRMFGDELEADMCCQKHDQCFENIPSLTTKWGYYNPSPVTISNCQCDDEFLVCLENAGTETANRVGSLFFNVFNVPCFLRYKQNTCSGDSSDASCTNMEYQDVIDLYFPQPFVSTYTV</sequence>
<dbReference type="GO" id="GO:0005576">
    <property type="term" value="C:extracellular region"/>
    <property type="evidence" value="ECO:0007669"/>
    <property type="project" value="UniProtKB-SubCell"/>
</dbReference>
<gene>
    <name evidence="4" type="ORF">DEA37_0005073</name>
</gene>
<dbReference type="Proteomes" id="UP000324629">
    <property type="component" value="Unassembled WGS sequence"/>
</dbReference>
<dbReference type="InterPro" id="IPR036444">
    <property type="entry name" value="PLipase_A2_dom_sf"/>
</dbReference>
<dbReference type="Gene3D" id="1.20.90.10">
    <property type="entry name" value="Phospholipase A2 domain"/>
    <property type="match status" value="1"/>
</dbReference>
<dbReference type="Pfam" id="PF05826">
    <property type="entry name" value="Phospholip_A2_2"/>
    <property type="match status" value="1"/>
</dbReference>
<dbReference type="EMBL" id="QNGE01001435">
    <property type="protein sequence ID" value="KAA3677589.1"/>
    <property type="molecule type" value="Genomic_DNA"/>
</dbReference>
<dbReference type="PANTHER" id="PTHR12253">
    <property type="entry name" value="RH14732P"/>
    <property type="match status" value="1"/>
</dbReference>
<evidence type="ECO:0000256" key="2">
    <source>
        <dbReference type="ARBA" id="ARBA00022525"/>
    </source>
</evidence>
<reference evidence="4 5" key="1">
    <citation type="journal article" date="2019" name="Gigascience">
        <title>Whole-genome sequence of the oriental lung fluke Paragonimus westermani.</title>
        <authorList>
            <person name="Oey H."/>
            <person name="Zakrzewski M."/>
            <person name="Narain K."/>
            <person name="Devi K.R."/>
            <person name="Agatsuma T."/>
            <person name="Nawaratna S."/>
            <person name="Gobert G.N."/>
            <person name="Jones M.K."/>
            <person name="Ragan M.A."/>
            <person name="McManus D.P."/>
            <person name="Krause L."/>
        </authorList>
    </citation>
    <scope>NUCLEOTIDE SEQUENCE [LARGE SCALE GENOMIC DNA]</scope>
    <source>
        <strain evidence="4 5">IND2009</strain>
    </source>
</reference>
<dbReference type="InterPro" id="IPR016090">
    <property type="entry name" value="PLA2-like_dom"/>
</dbReference>
<dbReference type="GO" id="GO:0004623">
    <property type="term" value="F:phospholipase A2 activity"/>
    <property type="evidence" value="ECO:0007669"/>
    <property type="project" value="InterPro"/>
</dbReference>
<dbReference type="SUPFAM" id="SSF48619">
    <property type="entry name" value="Phospholipase A2, PLA2"/>
    <property type="match status" value="1"/>
</dbReference>
<feature type="domain" description="Phospholipase A2-like central" evidence="3">
    <location>
        <begin position="148"/>
        <end position="241"/>
    </location>
</feature>
<name>A0A5J4NQ81_9TREM</name>
<proteinExistence type="predicted"/>
<comment type="subcellular location">
    <subcellularLocation>
        <location evidence="1">Secreted</location>
    </subcellularLocation>
</comment>
<evidence type="ECO:0000259" key="3">
    <source>
        <dbReference type="Pfam" id="PF05826"/>
    </source>
</evidence>
<accession>A0A5J4NQ81</accession>
<keyword evidence="5" id="KW-1185">Reference proteome</keyword>
<protein>
    <submittedName>
        <fullName evidence="4">Secretory phospholipase A2</fullName>
    </submittedName>
</protein>
<keyword evidence="2" id="KW-0964">Secreted</keyword>
<evidence type="ECO:0000313" key="4">
    <source>
        <dbReference type="EMBL" id="KAA3677589.1"/>
    </source>
</evidence>
<evidence type="ECO:0000313" key="5">
    <source>
        <dbReference type="Proteomes" id="UP000324629"/>
    </source>
</evidence>
<dbReference type="PROSITE" id="PS00118">
    <property type="entry name" value="PA2_HIS"/>
    <property type="match status" value="1"/>
</dbReference>
<evidence type="ECO:0000256" key="1">
    <source>
        <dbReference type="ARBA" id="ARBA00004613"/>
    </source>
</evidence>
<dbReference type="GO" id="GO:0050482">
    <property type="term" value="P:arachidonate secretion"/>
    <property type="evidence" value="ECO:0007669"/>
    <property type="project" value="InterPro"/>
</dbReference>
<dbReference type="GO" id="GO:0006644">
    <property type="term" value="P:phospholipid metabolic process"/>
    <property type="evidence" value="ECO:0007669"/>
    <property type="project" value="InterPro"/>
</dbReference>